<dbReference type="AlphaFoldDB" id="A0A3P1XQ47"/>
<keyword evidence="1" id="KW-0472">Membrane</keyword>
<accession>A0A3P1XQ47</accession>
<evidence type="ECO:0000313" key="2">
    <source>
        <dbReference type="EMBL" id="RRD60196.1"/>
    </source>
</evidence>
<feature type="transmembrane region" description="Helical" evidence="1">
    <location>
        <begin position="74"/>
        <end position="95"/>
    </location>
</feature>
<feature type="transmembrane region" description="Helical" evidence="1">
    <location>
        <begin position="151"/>
        <end position="172"/>
    </location>
</feature>
<proteinExistence type="predicted"/>
<keyword evidence="1" id="KW-0812">Transmembrane</keyword>
<name>A0A3P1XQ47_TANFO</name>
<evidence type="ECO:0000313" key="3">
    <source>
        <dbReference type="Proteomes" id="UP000278609"/>
    </source>
</evidence>
<sequence>MELEKLKDTWRGLDQRMQQQEGLQSAIIRKILLDQSDKASNKMIGYSVVGLVIMMIGIPILLWGQGRARGFVEMLNMVVLAYLLCAIVTTMMLILKIHRADFSESVCTKIRKVERAYRFYRRMAIVSYVIGFLMTITVVIYLFTLEATFPLWLWGLLFALFAGGGVGAVFEYKRIFSRNFKIMLQNLKELEELEEVKP</sequence>
<feature type="transmembrane region" description="Helical" evidence="1">
    <location>
        <begin position="43"/>
        <end position="62"/>
    </location>
</feature>
<comment type="caution">
    <text evidence="2">The sequence shown here is derived from an EMBL/GenBank/DDBJ whole genome shotgun (WGS) entry which is preliminary data.</text>
</comment>
<keyword evidence="1" id="KW-1133">Transmembrane helix</keyword>
<dbReference type="EMBL" id="RQYS01000030">
    <property type="protein sequence ID" value="RRD60196.1"/>
    <property type="molecule type" value="Genomic_DNA"/>
</dbReference>
<dbReference type="Proteomes" id="UP000278609">
    <property type="component" value="Unassembled WGS sequence"/>
</dbReference>
<reference evidence="2 3" key="1">
    <citation type="submission" date="2018-11" db="EMBL/GenBank/DDBJ databases">
        <title>Genomes From Bacteria Associated with the Canine Oral Cavity: a Test Case for Automated Genome-Based Taxonomic Assignment.</title>
        <authorList>
            <person name="Coil D.A."/>
            <person name="Jospin G."/>
            <person name="Darling A.E."/>
            <person name="Wallis C."/>
            <person name="Davis I.J."/>
            <person name="Harris S."/>
            <person name="Eisen J.A."/>
            <person name="Holcombe L.J."/>
            <person name="O'Flynn C."/>
        </authorList>
    </citation>
    <scope>NUCLEOTIDE SEQUENCE [LARGE SCALE GENOMIC DNA]</scope>
    <source>
        <strain evidence="2 3">OH2617_COT-023</strain>
    </source>
</reference>
<gene>
    <name evidence="2" type="ORF">EII40_08035</name>
</gene>
<dbReference type="OrthoDB" id="997516at2"/>
<dbReference type="RefSeq" id="WP_124751749.1">
    <property type="nucleotide sequence ID" value="NZ_RQYS01000030.1"/>
</dbReference>
<protein>
    <submittedName>
        <fullName evidence="2">Uncharacterized protein</fullName>
    </submittedName>
</protein>
<evidence type="ECO:0000256" key="1">
    <source>
        <dbReference type="SAM" id="Phobius"/>
    </source>
</evidence>
<feature type="transmembrane region" description="Helical" evidence="1">
    <location>
        <begin position="125"/>
        <end position="145"/>
    </location>
</feature>
<organism evidence="2 3">
    <name type="scientific">Tannerella forsythia</name>
    <name type="common">Bacteroides forsythus</name>
    <dbReference type="NCBI Taxonomy" id="28112"/>
    <lineage>
        <taxon>Bacteria</taxon>
        <taxon>Pseudomonadati</taxon>
        <taxon>Bacteroidota</taxon>
        <taxon>Bacteroidia</taxon>
        <taxon>Bacteroidales</taxon>
        <taxon>Tannerellaceae</taxon>
        <taxon>Tannerella</taxon>
    </lineage>
</organism>